<name>A0A6G1H5Q0_9PEZI</name>
<dbReference type="AlphaFoldDB" id="A0A6G1H5Q0"/>
<dbReference type="EMBL" id="ML977148">
    <property type="protein sequence ID" value="KAF1988485.1"/>
    <property type="molecule type" value="Genomic_DNA"/>
</dbReference>
<keyword evidence="1" id="KW-0472">Membrane</keyword>
<evidence type="ECO:0000256" key="1">
    <source>
        <dbReference type="SAM" id="Phobius"/>
    </source>
</evidence>
<keyword evidence="3" id="KW-1185">Reference proteome</keyword>
<reference evidence="2" key="1">
    <citation type="journal article" date="2020" name="Stud. Mycol.">
        <title>101 Dothideomycetes genomes: a test case for predicting lifestyles and emergence of pathogens.</title>
        <authorList>
            <person name="Haridas S."/>
            <person name="Albert R."/>
            <person name="Binder M."/>
            <person name="Bloem J."/>
            <person name="Labutti K."/>
            <person name="Salamov A."/>
            <person name="Andreopoulos B."/>
            <person name="Baker S."/>
            <person name="Barry K."/>
            <person name="Bills G."/>
            <person name="Bluhm B."/>
            <person name="Cannon C."/>
            <person name="Castanera R."/>
            <person name="Culley D."/>
            <person name="Daum C."/>
            <person name="Ezra D."/>
            <person name="Gonzalez J."/>
            <person name="Henrissat B."/>
            <person name="Kuo A."/>
            <person name="Liang C."/>
            <person name="Lipzen A."/>
            <person name="Lutzoni F."/>
            <person name="Magnuson J."/>
            <person name="Mondo S."/>
            <person name="Nolan M."/>
            <person name="Ohm R."/>
            <person name="Pangilinan J."/>
            <person name="Park H.-J."/>
            <person name="Ramirez L."/>
            <person name="Alfaro M."/>
            <person name="Sun H."/>
            <person name="Tritt A."/>
            <person name="Yoshinaga Y."/>
            <person name="Zwiers L.-H."/>
            <person name="Turgeon B."/>
            <person name="Goodwin S."/>
            <person name="Spatafora J."/>
            <person name="Crous P."/>
            <person name="Grigoriev I."/>
        </authorList>
    </citation>
    <scope>NUCLEOTIDE SEQUENCE</scope>
    <source>
        <strain evidence="2">CBS 113979</strain>
    </source>
</reference>
<dbReference type="Proteomes" id="UP000800041">
    <property type="component" value="Unassembled WGS sequence"/>
</dbReference>
<gene>
    <name evidence="2" type="ORF">K402DRAFT_24898</name>
</gene>
<sequence>MMAVKNGFEKSSYSAVDVVLTFTFCCSFSIRLKMVKEVEVMLTSGIMNRLRRNHGRKAPYGRRREFDLLAIACFCCLLLLAVCCKLSYCLLDM</sequence>
<evidence type="ECO:0000313" key="2">
    <source>
        <dbReference type="EMBL" id="KAF1988485.1"/>
    </source>
</evidence>
<organism evidence="2 3">
    <name type="scientific">Aulographum hederae CBS 113979</name>
    <dbReference type="NCBI Taxonomy" id="1176131"/>
    <lineage>
        <taxon>Eukaryota</taxon>
        <taxon>Fungi</taxon>
        <taxon>Dikarya</taxon>
        <taxon>Ascomycota</taxon>
        <taxon>Pezizomycotina</taxon>
        <taxon>Dothideomycetes</taxon>
        <taxon>Pleosporomycetidae</taxon>
        <taxon>Aulographales</taxon>
        <taxon>Aulographaceae</taxon>
    </lineage>
</organism>
<feature type="transmembrane region" description="Helical" evidence="1">
    <location>
        <begin position="66"/>
        <end position="88"/>
    </location>
</feature>
<keyword evidence="1" id="KW-0812">Transmembrane</keyword>
<keyword evidence="1" id="KW-1133">Transmembrane helix</keyword>
<evidence type="ECO:0000313" key="3">
    <source>
        <dbReference type="Proteomes" id="UP000800041"/>
    </source>
</evidence>
<evidence type="ECO:0008006" key="4">
    <source>
        <dbReference type="Google" id="ProtNLM"/>
    </source>
</evidence>
<protein>
    <recommendedName>
        <fullName evidence="4">Transmembrane protein</fullName>
    </recommendedName>
</protein>
<proteinExistence type="predicted"/>
<accession>A0A6G1H5Q0</accession>